<comment type="caution">
    <text evidence="3">The sequence shown here is derived from an EMBL/GenBank/DDBJ whole genome shotgun (WGS) entry which is preliminary data.</text>
</comment>
<gene>
    <name evidence="3" type="ORF">LGH74_06715</name>
</gene>
<feature type="signal peptide" evidence="1">
    <location>
        <begin position="1"/>
        <end position="22"/>
    </location>
</feature>
<evidence type="ECO:0000313" key="4">
    <source>
        <dbReference type="Proteomes" id="UP001165296"/>
    </source>
</evidence>
<name>A0ABS8AQJ1_9BACT</name>
<dbReference type="RefSeq" id="WP_226173627.1">
    <property type="nucleotide sequence ID" value="NZ_JAJADR010000001.1"/>
</dbReference>
<feature type="chain" id="PRO_5047449225" evidence="1">
    <location>
        <begin position="23"/>
        <end position="162"/>
    </location>
</feature>
<dbReference type="Proteomes" id="UP001165296">
    <property type="component" value="Unassembled WGS sequence"/>
</dbReference>
<sequence>MRTFLTSLVAAALLTIPAAVQAQTPAPAATSTSTPAQRKAAETFLNTMQVEKTLGSAMDQMMTMQIKQRPEMKAVEPEMRAFMAKYMSWTSLKEDMISLYAKEFTEKELKDLTKFYETPVGQKFVTRQAFLMQAGMELGQRRVQENLPELQRAIEAKMKGQE</sequence>
<evidence type="ECO:0000313" key="3">
    <source>
        <dbReference type="EMBL" id="MCB2407664.1"/>
    </source>
</evidence>
<dbReference type="EMBL" id="JAJADR010000001">
    <property type="protein sequence ID" value="MCB2407664.1"/>
    <property type="molecule type" value="Genomic_DNA"/>
</dbReference>
<dbReference type="Pfam" id="PF09832">
    <property type="entry name" value="DUF2059"/>
    <property type="match status" value="1"/>
</dbReference>
<evidence type="ECO:0000256" key="1">
    <source>
        <dbReference type="SAM" id="SignalP"/>
    </source>
</evidence>
<accession>A0ABS8AQJ1</accession>
<evidence type="ECO:0000259" key="2">
    <source>
        <dbReference type="Pfam" id="PF09832"/>
    </source>
</evidence>
<organism evidence="3 4">
    <name type="scientific">Hymenobacter lucidus</name>
    <dbReference type="NCBI Taxonomy" id="2880930"/>
    <lineage>
        <taxon>Bacteria</taxon>
        <taxon>Pseudomonadati</taxon>
        <taxon>Bacteroidota</taxon>
        <taxon>Cytophagia</taxon>
        <taxon>Cytophagales</taxon>
        <taxon>Hymenobacteraceae</taxon>
        <taxon>Hymenobacter</taxon>
    </lineage>
</organism>
<keyword evidence="4" id="KW-1185">Reference proteome</keyword>
<protein>
    <submittedName>
        <fullName evidence="3">DUF2059 domain-containing protein</fullName>
    </submittedName>
</protein>
<reference evidence="3" key="1">
    <citation type="submission" date="2021-10" db="EMBL/GenBank/DDBJ databases">
        <authorList>
            <person name="Dean J.D."/>
            <person name="Kim M.K."/>
            <person name="Newey C.N."/>
            <person name="Stoker T.S."/>
            <person name="Thompson D.W."/>
            <person name="Grose J.H."/>
        </authorList>
    </citation>
    <scope>NUCLEOTIDE SEQUENCE</scope>
    <source>
        <strain evidence="3">BT178</strain>
    </source>
</reference>
<feature type="domain" description="DUF2059" evidence="2">
    <location>
        <begin position="92"/>
        <end position="149"/>
    </location>
</feature>
<keyword evidence="1" id="KW-0732">Signal</keyword>
<proteinExistence type="predicted"/>
<dbReference type="InterPro" id="IPR018637">
    <property type="entry name" value="DUF2059"/>
</dbReference>